<protein>
    <submittedName>
        <fullName evidence="2">Lrguk protein</fullName>
    </submittedName>
</protein>
<dbReference type="Pfam" id="PF01755">
    <property type="entry name" value="Glyco_transf_25"/>
    <property type="match status" value="1"/>
</dbReference>
<dbReference type="Proteomes" id="UP000604046">
    <property type="component" value="Unassembled WGS sequence"/>
</dbReference>
<evidence type="ECO:0000313" key="2">
    <source>
        <dbReference type="EMBL" id="CAE7364424.1"/>
    </source>
</evidence>
<accession>A0A812PVQ7</accession>
<dbReference type="AlphaFoldDB" id="A0A812PVQ7"/>
<feature type="domain" description="Glycosyl transferase family 25" evidence="1">
    <location>
        <begin position="181"/>
        <end position="418"/>
    </location>
</feature>
<name>A0A812PVQ7_9DINO</name>
<sequence>MHAGSAVVLRAAVGPAPARSVGLLGEFCLATGRWRVWLEGEGSVGVDARQQDIGLLDGGARPQRCCYTCWRLSSRLWRSADATREYCDDCRRNGDLAEDIPKDPCLRGMEDLPAGPEPSARAMARISLALAHAQRPHELLLKKFRAAAERLYQRVTEELPLQEDIGLSKPSALATSVPDIPVFVVNLDRSPHRLEDMRREARRCNLRARRFAATDGRHRVVRRSQCEPYTRDLTSFALRWDEARPAIGVALTADQERHYVGYVGSWLSHMRALRQGLEEGSPFVVVLEDDQVLSSDFNGVLQDIVESAGDLLDVIILGPLDWRLRSLQYAQRRKVMQLRHPCSGTRSKEEEFMAELYGYTPTLQQESTYFLYSIGSRAMTGEDLLSTGCCGVWGYLVSRRGCQKMEASMKFMWESFDDVLQAELQGDNRFTSFVGKHRLWAVWPPLVTSDGKWPSQNSGEDLELGRQPAPVSPHASFRDHSLQVQAAQLLLGPGQAFLAGSGIPDHRHLRVAATAALLWPPVEPVWAYVVRGWRRLFAQRAGSGGGFELRTEMQHKLYKEKRFFDLASEGLTWSWTVLRAAFLFDMALPLPALWSTTPPEGPPIQLPPLCLRVVWGPWAQLNWAPSAWWRDLLDAAPGSRVSLAQPAAQIPFTGAELRPQLPRATFYNIQVQALDTLECEGAALVLAAEVAVTMALLQALETELAAGRPVLATARSLATLAELWNALSKESEEGSLDIAFVGVNPFASQLCQPSAVGADPLPGRWARIRGLTKRPDLNGAEVLLAEEREDGRWRVSTPGGDLAVRREHLEVFVEEPWPPAPSRGLTASEWKAICASPARLDASAGGTNAFWLGIRPSRPDKRNGVSFSSFTAPYSARDSYAGMSDHQAGPARGGWDCV</sequence>
<organism evidence="2 3">
    <name type="scientific">Symbiodinium natans</name>
    <dbReference type="NCBI Taxonomy" id="878477"/>
    <lineage>
        <taxon>Eukaryota</taxon>
        <taxon>Sar</taxon>
        <taxon>Alveolata</taxon>
        <taxon>Dinophyceae</taxon>
        <taxon>Suessiales</taxon>
        <taxon>Symbiodiniaceae</taxon>
        <taxon>Symbiodinium</taxon>
    </lineage>
</organism>
<dbReference type="OrthoDB" id="426621at2759"/>
<keyword evidence="3" id="KW-1185">Reference proteome</keyword>
<dbReference type="InterPro" id="IPR002654">
    <property type="entry name" value="Glyco_trans_25"/>
</dbReference>
<dbReference type="EMBL" id="CAJNDS010002188">
    <property type="protein sequence ID" value="CAE7364424.1"/>
    <property type="molecule type" value="Genomic_DNA"/>
</dbReference>
<evidence type="ECO:0000313" key="3">
    <source>
        <dbReference type="Proteomes" id="UP000604046"/>
    </source>
</evidence>
<evidence type="ECO:0000259" key="1">
    <source>
        <dbReference type="Pfam" id="PF01755"/>
    </source>
</evidence>
<reference evidence="2" key="1">
    <citation type="submission" date="2021-02" db="EMBL/GenBank/DDBJ databases">
        <authorList>
            <person name="Dougan E. K."/>
            <person name="Rhodes N."/>
            <person name="Thang M."/>
            <person name="Chan C."/>
        </authorList>
    </citation>
    <scope>NUCLEOTIDE SEQUENCE</scope>
</reference>
<proteinExistence type="predicted"/>
<gene>
    <name evidence="2" type="primary">Lrguk</name>
    <name evidence="2" type="ORF">SNAT2548_LOCUS19724</name>
</gene>
<dbReference type="CDD" id="cd06532">
    <property type="entry name" value="Glyco_transf_25"/>
    <property type="match status" value="1"/>
</dbReference>
<comment type="caution">
    <text evidence="2">The sequence shown here is derived from an EMBL/GenBank/DDBJ whole genome shotgun (WGS) entry which is preliminary data.</text>
</comment>